<sequence length="61" mass="7075">MGRRKFRIDIKAAICQVKNLFVITKYDKGTDLNALWNIQPIHVSLRQNAFFESHLAGFNEP</sequence>
<organism evidence="1 2">
    <name type="scientific">Aduncisulcus paluster</name>
    <dbReference type="NCBI Taxonomy" id="2918883"/>
    <lineage>
        <taxon>Eukaryota</taxon>
        <taxon>Metamonada</taxon>
        <taxon>Carpediemonas-like organisms</taxon>
        <taxon>Aduncisulcus</taxon>
    </lineage>
</organism>
<proteinExistence type="predicted"/>
<gene>
    <name evidence="1" type="ORF">ADUPG1_005016</name>
</gene>
<evidence type="ECO:0000313" key="1">
    <source>
        <dbReference type="EMBL" id="GKT28680.1"/>
    </source>
</evidence>
<comment type="caution">
    <text evidence="1">The sequence shown here is derived from an EMBL/GenBank/DDBJ whole genome shotgun (WGS) entry which is preliminary data.</text>
</comment>
<accession>A0ABQ5KBI0</accession>
<feature type="non-terminal residue" evidence="1">
    <location>
        <position position="61"/>
    </location>
</feature>
<evidence type="ECO:0000313" key="2">
    <source>
        <dbReference type="Proteomes" id="UP001057375"/>
    </source>
</evidence>
<protein>
    <submittedName>
        <fullName evidence="1">Uncharacterized protein</fullName>
    </submittedName>
</protein>
<dbReference type="Proteomes" id="UP001057375">
    <property type="component" value="Unassembled WGS sequence"/>
</dbReference>
<keyword evidence="2" id="KW-1185">Reference proteome</keyword>
<dbReference type="EMBL" id="BQXS01007895">
    <property type="protein sequence ID" value="GKT28680.1"/>
    <property type="molecule type" value="Genomic_DNA"/>
</dbReference>
<name>A0ABQ5KBI0_9EUKA</name>
<reference evidence="1" key="1">
    <citation type="submission" date="2022-03" db="EMBL/GenBank/DDBJ databases">
        <title>Draft genome sequence of Aduncisulcus paluster, a free-living microaerophilic Fornicata.</title>
        <authorList>
            <person name="Yuyama I."/>
            <person name="Kume K."/>
            <person name="Tamura T."/>
            <person name="Inagaki Y."/>
            <person name="Hashimoto T."/>
        </authorList>
    </citation>
    <scope>NUCLEOTIDE SEQUENCE</scope>
    <source>
        <strain evidence="1">NY0171</strain>
    </source>
</reference>